<gene>
    <name evidence="1" type="ORF">HYFRA_00008795</name>
</gene>
<proteinExistence type="predicted"/>
<sequence length="288" mass="33203">MSIYLALPSFFGGTPNSDPGAIANNFHDIIYAEVHKVTFQEGVSYLHGHEEYAVTRLLCGVWNTREILHGRLTELFHREKNKFLEVEEELCSRHPLAHWILASSLQLSSAQPQDALAYLFRSIIALFANEDPAYIVNRFAVLEIRFALMAEKEGNWSELSTDFSFLEEITYGDPKVLTELITDTESELFHEFSVKAFIKHPVLDGIRRLNTPAIELSEILKLSRLIDPHNNYVFYRKHKYSTMDPISGLTDFFHFVPYFEWRQQRGRLVEGESDLSQVAREGFGIKEV</sequence>
<comment type="caution">
    <text evidence="1">The sequence shown here is derived from an EMBL/GenBank/DDBJ whole genome shotgun (WGS) entry which is preliminary data.</text>
</comment>
<name>A0A9N9PVU4_9HELO</name>
<evidence type="ECO:0000313" key="1">
    <source>
        <dbReference type="EMBL" id="CAG8955942.1"/>
    </source>
</evidence>
<dbReference type="EMBL" id="CAJVRL010000067">
    <property type="protein sequence ID" value="CAG8955942.1"/>
    <property type="molecule type" value="Genomic_DNA"/>
</dbReference>
<keyword evidence="2" id="KW-1185">Reference proteome</keyword>
<evidence type="ECO:0000313" key="2">
    <source>
        <dbReference type="Proteomes" id="UP000696280"/>
    </source>
</evidence>
<protein>
    <submittedName>
        <fullName evidence="1">Uncharacterized protein</fullName>
    </submittedName>
</protein>
<reference evidence="1" key="1">
    <citation type="submission" date="2021-07" db="EMBL/GenBank/DDBJ databases">
        <authorList>
            <person name="Durling M."/>
        </authorList>
    </citation>
    <scope>NUCLEOTIDE SEQUENCE</scope>
</reference>
<organism evidence="1 2">
    <name type="scientific">Hymenoscyphus fraxineus</name>
    <dbReference type="NCBI Taxonomy" id="746836"/>
    <lineage>
        <taxon>Eukaryota</taxon>
        <taxon>Fungi</taxon>
        <taxon>Dikarya</taxon>
        <taxon>Ascomycota</taxon>
        <taxon>Pezizomycotina</taxon>
        <taxon>Leotiomycetes</taxon>
        <taxon>Helotiales</taxon>
        <taxon>Helotiaceae</taxon>
        <taxon>Hymenoscyphus</taxon>
    </lineage>
</organism>
<dbReference type="AlphaFoldDB" id="A0A9N9PVU4"/>
<dbReference type="Proteomes" id="UP000696280">
    <property type="component" value="Unassembled WGS sequence"/>
</dbReference>
<accession>A0A9N9PVU4</accession>